<name>A0A7S1UQV6_9STRA</name>
<reference evidence="2" key="1">
    <citation type="submission" date="2021-01" db="EMBL/GenBank/DDBJ databases">
        <authorList>
            <person name="Corre E."/>
            <person name="Pelletier E."/>
            <person name="Niang G."/>
            <person name="Scheremetjew M."/>
            <person name="Finn R."/>
            <person name="Kale V."/>
            <person name="Holt S."/>
            <person name="Cochrane G."/>
            <person name="Meng A."/>
            <person name="Brown T."/>
            <person name="Cohen L."/>
        </authorList>
    </citation>
    <scope>NUCLEOTIDE SEQUENCE</scope>
    <source>
        <strain evidence="2">CCMP 410</strain>
    </source>
</reference>
<feature type="region of interest" description="Disordered" evidence="1">
    <location>
        <begin position="1"/>
        <end position="74"/>
    </location>
</feature>
<feature type="compositionally biased region" description="Polar residues" evidence="1">
    <location>
        <begin position="134"/>
        <end position="151"/>
    </location>
</feature>
<accession>A0A7S1UQV6</accession>
<organism evidence="2">
    <name type="scientific">Grammatophora oceanica</name>
    <dbReference type="NCBI Taxonomy" id="210454"/>
    <lineage>
        <taxon>Eukaryota</taxon>
        <taxon>Sar</taxon>
        <taxon>Stramenopiles</taxon>
        <taxon>Ochrophyta</taxon>
        <taxon>Bacillariophyta</taxon>
        <taxon>Fragilariophyceae</taxon>
        <taxon>Fragilariophycidae</taxon>
        <taxon>Rhabdonematales</taxon>
        <taxon>Grammatophoraceae</taxon>
        <taxon>Grammatophora</taxon>
    </lineage>
</organism>
<protein>
    <submittedName>
        <fullName evidence="2">Uncharacterized protein</fullName>
    </submittedName>
</protein>
<proteinExistence type="predicted"/>
<dbReference type="AlphaFoldDB" id="A0A7S1UQV6"/>
<feature type="compositionally biased region" description="Polar residues" evidence="1">
    <location>
        <begin position="45"/>
        <end position="74"/>
    </location>
</feature>
<gene>
    <name evidence="2" type="ORF">GOCE00092_LOCUS4382</name>
</gene>
<sequence>MNKSMTSSSASITGLTASHLQVPSSTTPPPYNPEFIRRVSVDDPSLQSGTLGMASSSSFGTAVSPASSDPHRSSTMQIAMFKARRGMRTLGKKVKEFDEDHQVVEKSKAAAVTALRATKNGTVKGYQHVRKQISNRMGQPSTDQTPSSNKE</sequence>
<evidence type="ECO:0000256" key="1">
    <source>
        <dbReference type="SAM" id="MobiDB-lite"/>
    </source>
</evidence>
<feature type="region of interest" description="Disordered" evidence="1">
    <location>
        <begin position="130"/>
        <end position="151"/>
    </location>
</feature>
<dbReference type="EMBL" id="HBGK01008428">
    <property type="protein sequence ID" value="CAD9275474.1"/>
    <property type="molecule type" value="Transcribed_RNA"/>
</dbReference>
<evidence type="ECO:0000313" key="2">
    <source>
        <dbReference type="EMBL" id="CAD9275474.1"/>
    </source>
</evidence>
<feature type="compositionally biased region" description="Polar residues" evidence="1">
    <location>
        <begin position="1"/>
        <end position="25"/>
    </location>
</feature>